<accession>A0A183P7X7</accession>
<dbReference type="EMBL" id="UZAL01030593">
    <property type="protein sequence ID" value="VDP54600.1"/>
    <property type="molecule type" value="Genomic_DNA"/>
</dbReference>
<reference evidence="1 2" key="1">
    <citation type="submission" date="2018-11" db="EMBL/GenBank/DDBJ databases">
        <authorList>
            <consortium name="Pathogen Informatics"/>
        </authorList>
    </citation>
    <scope>NUCLEOTIDE SEQUENCE [LARGE SCALE GENOMIC DNA]</scope>
    <source>
        <strain>Denwood</strain>
        <strain evidence="2">Zambia</strain>
    </source>
</reference>
<organism evidence="1 2">
    <name type="scientific">Schistosoma mattheei</name>
    <dbReference type="NCBI Taxonomy" id="31246"/>
    <lineage>
        <taxon>Eukaryota</taxon>
        <taxon>Metazoa</taxon>
        <taxon>Spiralia</taxon>
        <taxon>Lophotrochozoa</taxon>
        <taxon>Platyhelminthes</taxon>
        <taxon>Trematoda</taxon>
        <taxon>Digenea</taxon>
        <taxon>Strigeidida</taxon>
        <taxon>Schistosomatoidea</taxon>
        <taxon>Schistosomatidae</taxon>
        <taxon>Schistosoma</taxon>
    </lineage>
</organism>
<gene>
    <name evidence="1" type="ORF">SMTD_LOCUS10463</name>
</gene>
<sequence length="85" mass="10193">MGFTPQLRKHWTTEETALHWFNAAFYHNNDKSNEFMVAPNNRFQALQDLLKEEETTMEDKWKGIKKALSTTRQEVLGRNKHYHKE</sequence>
<dbReference type="STRING" id="31246.A0A183P7X7"/>
<name>A0A183P7X7_9TREM</name>
<proteinExistence type="predicted"/>
<dbReference type="Proteomes" id="UP000269396">
    <property type="component" value="Unassembled WGS sequence"/>
</dbReference>
<dbReference type="AlphaFoldDB" id="A0A183P7X7"/>
<keyword evidence="2" id="KW-1185">Reference proteome</keyword>
<evidence type="ECO:0000313" key="1">
    <source>
        <dbReference type="EMBL" id="VDP54600.1"/>
    </source>
</evidence>
<protein>
    <submittedName>
        <fullName evidence="1">Uncharacterized protein</fullName>
    </submittedName>
</protein>
<evidence type="ECO:0000313" key="2">
    <source>
        <dbReference type="Proteomes" id="UP000269396"/>
    </source>
</evidence>